<reference evidence="1 2" key="1">
    <citation type="submission" date="2017-05" db="EMBL/GenBank/DDBJ databases">
        <title>Streptomyces alboflavus Genome sequencing and assembly.</title>
        <authorList>
            <person name="Wang Y."/>
            <person name="Du B."/>
            <person name="Ding Y."/>
            <person name="Liu H."/>
            <person name="Hou Q."/>
            <person name="Liu K."/>
            <person name="Wang C."/>
            <person name="Yao L."/>
        </authorList>
    </citation>
    <scope>NUCLEOTIDE SEQUENCE [LARGE SCALE GENOMIC DNA]</scope>
    <source>
        <strain evidence="1 2">MDJK44</strain>
    </source>
</reference>
<organism evidence="1 2">
    <name type="scientific">Streptomyces alboflavus</name>
    <dbReference type="NCBI Taxonomy" id="67267"/>
    <lineage>
        <taxon>Bacteria</taxon>
        <taxon>Bacillati</taxon>
        <taxon>Actinomycetota</taxon>
        <taxon>Actinomycetes</taxon>
        <taxon>Kitasatosporales</taxon>
        <taxon>Streptomycetaceae</taxon>
        <taxon>Streptomyces</taxon>
    </lineage>
</organism>
<dbReference type="Proteomes" id="UP000195880">
    <property type="component" value="Chromosome"/>
</dbReference>
<gene>
    <name evidence="1" type="ORF">SMD44_07114</name>
</gene>
<dbReference type="AlphaFoldDB" id="A0A1Z1WMH5"/>
<name>A0A1Z1WMH5_9ACTN</name>
<accession>A0A1Z1WMH5</accession>
<evidence type="ECO:0000313" key="1">
    <source>
        <dbReference type="EMBL" id="ARX87633.1"/>
    </source>
</evidence>
<sequence length="30" mass="2687">MAEGTVGAGDAAGVVGGAVGVRLGWVAGMA</sequence>
<proteinExistence type="predicted"/>
<keyword evidence="2" id="KW-1185">Reference proteome</keyword>
<evidence type="ECO:0000313" key="2">
    <source>
        <dbReference type="Proteomes" id="UP000195880"/>
    </source>
</evidence>
<dbReference type="KEGG" id="salf:SMD44_07114"/>
<protein>
    <submittedName>
        <fullName evidence="1">Uncharacterized protein</fullName>
    </submittedName>
</protein>
<dbReference type="EMBL" id="CP021748">
    <property type="protein sequence ID" value="ARX87633.1"/>
    <property type="molecule type" value="Genomic_DNA"/>
</dbReference>